<dbReference type="EMBL" id="JBGUBD010000005">
    <property type="protein sequence ID" value="MFA9478670.1"/>
    <property type="molecule type" value="Genomic_DNA"/>
</dbReference>
<dbReference type="Proteomes" id="UP001575105">
    <property type="component" value="Unassembled WGS sequence"/>
</dbReference>
<gene>
    <name evidence="2" type="ORF">ACERK3_10215</name>
</gene>
<comment type="caution">
    <text evidence="2">The sequence shown here is derived from an EMBL/GenBank/DDBJ whole genome shotgun (WGS) entry which is preliminary data.</text>
</comment>
<feature type="transmembrane region" description="Helical" evidence="1">
    <location>
        <begin position="190"/>
        <end position="208"/>
    </location>
</feature>
<evidence type="ECO:0000313" key="3">
    <source>
        <dbReference type="Proteomes" id="UP001575105"/>
    </source>
</evidence>
<feature type="transmembrane region" description="Helical" evidence="1">
    <location>
        <begin position="47"/>
        <end position="68"/>
    </location>
</feature>
<feature type="transmembrane region" description="Helical" evidence="1">
    <location>
        <begin position="252"/>
        <end position="274"/>
    </location>
</feature>
<feature type="transmembrane region" description="Helical" evidence="1">
    <location>
        <begin position="163"/>
        <end position="184"/>
    </location>
</feature>
<reference evidence="2 3" key="1">
    <citation type="submission" date="2024-08" db="EMBL/GenBank/DDBJ databases">
        <title>Whole-genome sequencing of halo(alkali)philic microorganisms from hypersaline lakes.</title>
        <authorList>
            <person name="Sorokin D.Y."/>
            <person name="Merkel A.Y."/>
            <person name="Messina E."/>
            <person name="Yakimov M."/>
        </authorList>
    </citation>
    <scope>NUCLEOTIDE SEQUENCE [LARGE SCALE GENOMIC DNA]</scope>
    <source>
        <strain evidence="2 3">AB-hyl4</strain>
    </source>
</reference>
<feature type="transmembrane region" description="Helical" evidence="1">
    <location>
        <begin position="215"/>
        <end position="232"/>
    </location>
</feature>
<keyword evidence="1" id="KW-1133">Transmembrane helix</keyword>
<feature type="transmembrane region" description="Helical" evidence="1">
    <location>
        <begin position="107"/>
        <end position="128"/>
    </location>
</feature>
<proteinExistence type="predicted"/>
<name>A0ABV4U4Z4_9BACT</name>
<protein>
    <submittedName>
        <fullName evidence="2">Uncharacterized protein</fullName>
    </submittedName>
</protein>
<organism evidence="2 3">
    <name type="scientific">Natronomicrosphaera hydrolytica</name>
    <dbReference type="NCBI Taxonomy" id="3242702"/>
    <lineage>
        <taxon>Bacteria</taxon>
        <taxon>Pseudomonadati</taxon>
        <taxon>Planctomycetota</taxon>
        <taxon>Phycisphaerae</taxon>
        <taxon>Phycisphaerales</taxon>
        <taxon>Phycisphaeraceae</taxon>
        <taxon>Natronomicrosphaera</taxon>
    </lineage>
</organism>
<evidence type="ECO:0000313" key="2">
    <source>
        <dbReference type="EMBL" id="MFA9478670.1"/>
    </source>
</evidence>
<accession>A0ABV4U4Z4</accession>
<feature type="transmembrane region" description="Helical" evidence="1">
    <location>
        <begin position="75"/>
        <end position="95"/>
    </location>
</feature>
<dbReference type="RefSeq" id="WP_425345596.1">
    <property type="nucleotide sequence ID" value="NZ_JBGUBD010000005.1"/>
</dbReference>
<evidence type="ECO:0000256" key="1">
    <source>
        <dbReference type="SAM" id="Phobius"/>
    </source>
</evidence>
<keyword evidence="3" id="KW-1185">Reference proteome</keyword>
<keyword evidence="1" id="KW-0472">Membrane</keyword>
<sequence>MFPPLFQRVFIPIAAIVAGMAWLWAAPLIEAADGRGGLSLFDAQVGVVFAVLLMLLTGLVAIVLAVLVGAMGNPLSGLFVLGVALLFPAIMGGRIDGWLWRHGEPTAYVLLIVEMIVWTGALLGVIVLMDAARQPIRDALPRLTTTDHFGKADPGVRLPDGRALIAGLVCAGVGGALATLLIAVSDTGQVIGSLVLAFGIAAVVTQSIVPQSNPLPLLISPALLAIVAYAHVPVQYGDAVELYAAWYVSGVWGPALALPIHYLGAGLVGVTAGLGMHQSIEHSRAALATPA</sequence>
<keyword evidence="1" id="KW-0812">Transmembrane</keyword>